<evidence type="ECO:0000313" key="2">
    <source>
        <dbReference type="EMBL" id="MDI6449738.1"/>
    </source>
</evidence>
<dbReference type="Pfam" id="PF10105">
    <property type="entry name" value="DUF2344"/>
    <property type="match status" value="1"/>
</dbReference>
<gene>
    <name evidence="2" type="ORF">QJ522_11835</name>
</gene>
<name>A0AAW6TVQ6_9BACT</name>
<evidence type="ECO:0000259" key="1">
    <source>
        <dbReference type="Pfam" id="PF10105"/>
    </source>
</evidence>
<protein>
    <submittedName>
        <fullName evidence="2">TIGR03936 family radical SAM-associated protein</fullName>
    </submittedName>
</protein>
<dbReference type="RefSeq" id="WP_349245147.1">
    <property type="nucleotide sequence ID" value="NZ_JASCXX010000013.1"/>
</dbReference>
<accession>A0AAW6TVQ6</accession>
<feature type="domain" description="DUF2344" evidence="1">
    <location>
        <begin position="8"/>
        <end position="188"/>
    </location>
</feature>
<dbReference type="EMBL" id="JASCXX010000013">
    <property type="protein sequence ID" value="MDI6449738.1"/>
    <property type="molecule type" value="Genomic_DNA"/>
</dbReference>
<sequence length="229" mass="25353">MTDATAAVRFAIGGLLRFLSHAETLRVFERACVRAGVPVKYSQGFNPHPKLSLPLPRPVGVASDDELLVLRVFDAGGIPVEDGPDGARRAWQTRTKEALNEALPSGIEIHSVATMKSSASFRPESARYVFNLGRADGREDLGALRERIHDIMARDRLEVERAAPRRQGRRVDIRPFLNAVELQETRAIVECGISDAGSVRVDELMPLLQLTPQDLDGPVRRRDVVWTIT</sequence>
<reference evidence="2" key="1">
    <citation type="submission" date="2023-05" db="EMBL/GenBank/DDBJ databases">
        <title>Anaerotaeda fermentans gen. nov., sp. nov., a novel anaerobic planctomycete of the new family within the order Sedimentisphaerales isolated from Taman Peninsula, Russia.</title>
        <authorList>
            <person name="Khomyakova M.A."/>
            <person name="Merkel A.Y."/>
            <person name="Slobodkin A.I."/>
        </authorList>
    </citation>
    <scope>NUCLEOTIDE SEQUENCE</scope>
    <source>
        <strain evidence="2">M17dextr</strain>
    </source>
</reference>
<keyword evidence="3" id="KW-1185">Reference proteome</keyword>
<dbReference type="Proteomes" id="UP001431776">
    <property type="component" value="Unassembled WGS sequence"/>
</dbReference>
<dbReference type="InterPro" id="IPR018768">
    <property type="entry name" value="DUF2344"/>
</dbReference>
<proteinExistence type="predicted"/>
<comment type="caution">
    <text evidence="2">The sequence shown here is derived from an EMBL/GenBank/DDBJ whole genome shotgun (WGS) entry which is preliminary data.</text>
</comment>
<evidence type="ECO:0000313" key="3">
    <source>
        <dbReference type="Proteomes" id="UP001431776"/>
    </source>
</evidence>
<dbReference type="AlphaFoldDB" id="A0AAW6TVQ6"/>
<organism evidence="2 3">
    <name type="scientific">Anaerobaca lacustris</name>
    <dbReference type="NCBI Taxonomy" id="3044600"/>
    <lineage>
        <taxon>Bacteria</taxon>
        <taxon>Pseudomonadati</taxon>
        <taxon>Planctomycetota</taxon>
        <taxon>Phycisphaerae</taxon>
        <taxon>Sedimentisphaerales</taxon>
        <taxon>Anaerobacaceae</taxon>
        <taxon>Anaerobaca</taxon>
    </lineage>
</organism>
<dbReference type="NCBIfam" id="TIGR03936">
    <property type="entry name" value="sam_1_link_chp"/>
    <property type="match status" value="1"/>
</dbReference>